<feature type="region of interest" description="Disordered" evidence="1">
    <location>
        <begin position="1"/>
        <end position="26"/>
    </location>
</feature>
<evidence type="ECO:0000313" key="2">
    <source>
        <dbReference type="EMBL" id="JAD36628.1"/>
    </source>
</evidence>
<name>A0A0A8ZG65_ARUDO</name>
<reference evidence="2" key="2">
    <citation type="journal article" date="2015" name="Data Brief">
        <title>Shoot transcriptome of the giant reed, Arundo donax.</title>
        <authorList>
            <person name="Barrero R.A."/>
            <person name="Guerrero F.D."/>
            <person name="Moolhuijzen P."/>
            <person name="Goolsby J.A."/>
            <person name="Tidwell J."/>
            <person name="Bellgard S.E."/>
            <person name="Bellgard M.I."/>
        </authorList>
    </citation>
    <scope>NUCLEOTIDE SEQUENCE</scope>
    <source>
        <tissue evidence="2">Shoot tissue taken approximately 20 cm above the soil surface</tissue>
    </source>
</reference>
<accession>A0A0A8ZG65</accession>
<proteinExistence type="predicted"/>
<organism evidence="2">
    <name type="scientific">Arundo donax</name>
    <name type="common">Giant reed</name>
    <name type="synonym">Donax arundinaceus</name>
    <dbReference type="NCBI Taxonomy" id="35708"/>
    <lineage>
        <taxon>Eukaryota</taxon>
        <taxon>Viridiplantae</taxon>
        <taxon>Streptophyta</taxon>
        <taxon>Embryophyta</taxon>
        <taxon>Tracheophyta</taxon>
        <taxon>Spermatophyta</taxon>
        <taxon>Magnoliopsida</taxon>
        <taxon>Liliopsida</taxon>
        <taxon>Poales</taxon>
        <taxon>Poaceae</taxon>
        <taxon>PACMAD clade</taxon>
        <taxon>Arundinoideae</taxon>
        <taxon>Arundineae</taxon>
        <taxon>Arundo</taxon>
    </lineage>
</organism>
<dbReference type="AlphaFoldDB" id="A0A0A8ZG65"/>
<reference evidence="2" key="1">
    <citation type="submission" date="2014-09" db="EMBL/GenBank/DDBJ databases">
        <authorList>
            <person name="Magalhaes I.L.F."/>
            <person name="Oliveira U."/>
            <person name="Santos F.R."/>
            <person name="Vidigal T.H.D.A."/>
            <person name="Brescovit A.D."/>
            <person name="Santos A.J."/>
        </authorList>
    </citation>
    <scope>NUCLEOTIDE SEQUENCE</scope>
    <source>
        <tissue evidence="2">Shoot tissue taken approximately 20 cm above the soil surface</tissue>
    </source>
</reference>
<protein>
    <submittedName>
        <fullName evidence="2">Uncharacterized protein</fullName>
    </submittedName>
</protein>
<sequence length="26" mass="2746">MEGGASTGTEGRQIAVEGRCGQHWEV</sequence>
<evidence type="ECO:0000256" key="1">
    <source>
        <dbReference type="SAM" id="MobiDB-lite"/>
    </source>
</evidence>
<dbReference type="EMBL" id="GBRH01261267">
    <property type="protein sequence ID" value="JAD36628.1"/>
    <property type="molecule type" value="Transcribed_RNA"/>
</dbReference>